<protein>
    <submittedName>
        <fullName evidence="2">Uncharacterized protein</fullName>
    </submittedName>
</protein>
<dbReference type="EMBL" id="BAAAZP010000101">
    <property type="protein sequence ID" value="GAA3684379.1"/>
    <property type="molecule type" value="Genomic_DNA"/>
</dbReference>
<evidence type="ECO:0000313" key="3">
    <source>
        <dbReference type="Proteomes" id="UP001500902"/>
    </source>
</evidence>
<sequence>MAIGIPLLLPGGCAAVVLVFAPSGRDAVVTEADPGRGAVLPSSQPPAEQAQEQPKQQPSTATVGGSITLEGMDPGPKVAVTVDQFINPATPAEDPESVKSVKFQYGLDSGFADQKGEWTLD</sequence>
<dbReference type="Proteomes" id="UP001500902">
    <property type="component" value="Unassembled WGS sequence"/>
</dbReference>
<organism evidence="2 3">
    <name type="scientific">Nonomuraea antimicrobica</name>
    <dbReference type="NCBI Taxonomy" id="561173"/>
    <lineage>
        <taxon>Bacteria</taxon>
        <taxon>Bacillati</taxon>
        <taxon>Actinomycetota</taxon>
        <taxon>Actinomycetes</taxon>
        <taxon>Streptosporangiales</taxon>
        <taxon>Streptosporangiaceae</taxon>
        <taxon>Nonomuraea</taxon>
    </lineage>
</organism>
<comment type="caution">
    <text evidence="2">The sequence shown here is derived from an EMBL/GenBank/DDBJ whole genome shotgun (WGS) entry which is preliminary data.</text>
</comment>
<dbReference type="RefSeq" id="WP_344884520.1">
    <property type="nucleotide sequence ID" value="NZ_BAAAZP010000101.1"/>
</dbReference>
<gene>
    <name evidence="2" type="ORF">GCM10022224_056300</name>
</gene>
<evidence type="ECO:0000256" key="1">
    <source>
        <dbReference type="SAM" id="MobiDB-lite"/>
    </source>
</evidence>
<name>A0ABP7CC58_9ACTN</name>
<feature type="compositionally biased region" description="Low complexity" evidence="1">
    <location>
        <begin position="41"/>
        <end position="59"/>
    </location>
</feature>
<reference evidence="3" key="1">
    <citation type="journal article" date="2019" name="Int. J. Syst. Evol. Microbiol.">
        <title>The Global Catalogue of Microorganisms (GCM) 10K type strain sequencing project: providing services to taxonomists for standard genome sequencing and annotation.</title>
        <authorList>
            <consortium name="The Broad Institute Genomics Platform"/>
            <consortium name="The Broad Institute Genome Sequencing Center for Infectious Disease"/>
            <person name="Wu L."/>
            <person name="Ma J."/>
        </authorList>
    </citation>
    <scope>NUCLEOTIDE SEQUENCE [LARGE SCALE GENOMIC DNA]</scope>
    <source>
        <strain evidence="3">JCM 16904</strain>
    </source>
</reference>
<evidence type="ECO:0000313" key="2">
    <source>
        <dbReference type="EMBL" id="GAA3684379.1"/>
    </source>
</evidence>
<keyword evidence="3" id="KW-1185">Reference proteome</keyword>
<accession>A0ABP7CC58</accession>
<proteinExistence type="predicted"/>
<feature type="region of interest" description="Disordered" evidence="1">
    <location>
        <begin position="33"/>
        <end position="74"/>
    </location>
</feature>